<protein>
    <recommendedName>
        <fullName evidence="3">Leucine-rich repeat-containing protein 51</fullName>
    </recommendedName>
</protein>
<accession>A0A397DFZ1</accession>
<evidence type="ECO:0000313" key="2">
    <source>
        <dbReference type="Proteomes" id="UP000266643"/>
    </source>
</evidence>
<reference evidence="1 2" key="1">
    <citation type="submission" date="2018-08" db="EMBL/GenBank/DDBJ databases">
        <title>Aphanomyces genome sequencing and annotation.</title>
        <authorList>
            <person name="Minardi D."/>
            <person name="Oidtmann B."/>
            <person name="Van Der Giezen M."/>
            <person name="Studholme D.J."/>
        </authorList>
    </citation>
    <scope>NUCLEOTIDE SEQUENCE [LARGE SCALE GENOMIC DNA]</scope>
    <source>
        <strain evidence="1 2">D2</strain>
    </source>
</reference>
<dbReference type="SUPFAM" id="SSF52058">
    <property type="entry name" value="L domain-like"/>
    <property type="match status" value="1"/>
</dbReference>
<dbReference type="EMBL" id="QUTD01005027">
    <property type="protein sequence ID" value="RHY64620.1"/>
    <property type="molecule type" value="Genomic_DNA"/>
</dbReference>
<evidence type="ECO:0000313" key="1">
    <source>
        <dbReference type="EMBL" id="RHY64620.1"/>
    </source>
</evidence>
<dbReference type="Gene3D" id="3.80.10.10">
    <property type="entry name" value="Ribonuclease Inhibitor"/>
    <property type="match status" value="1"/>
</dbReference>
<dbReference type="Proteomes" id="UP000266643">
    <property type="component" value="Unassembled WGS sequence"/>
</dbReference>
<dbReference type="InterPro" id="IPR001611">
    <property type="entry name" value="Leu-rich_rpt"/>
</dbReference>
<organism evidence="1 2">
    <name type="scientific">Aphanomyces astaci</name>
    <name type="common">Crayfish plague agent</name>
    <dbReference type="NCBI Taxonomy" id="112090"/>
    <lineage>
        <taxon>Eukaryota</taxon>
        <taxon>Sar</taxon>
        <taxon>Stramenopiles</taxon>
        <taxon>Oomycota</taxon>
        <taxon>Saprolegniomycetes</taxon>
        <taxon>Saprolegniales</taxon>
        <taxon>Verrucalvaceae</taxon>
        <taxon>Aphanomyces</taxon>
    </lineage>
</organism>
<gene>
    <name evidence="1" type="ORF">DYB30_003103</name>
</gene>
<sequence>MSRMHPSSTNLSPTKAIDFDRFYGDGSFLKLLQETLQKNASVLKQGVVKLALSPIAIAYLNDRLHATLCPKRATDNSGRVDGWTIRESAHTHSFLRVVSPRKRDIFNDDALVPVGHLDVLKLSTLLTETTCVKVTGTHEQPSLSMAVVYFNIFPSLKRIELNRLPVTALDQLACFVAQLEHLDMSFNALDDLAEVSGLSQVRQLQTLKLRGNPLAGFPDYRRQVHDF</sequence>
<dbReference type="AlphaFoldDB" id="A0A397DFZ1"/>
<proteinExistence type="predicted"/>
<comment type="caution">
    <text evidence="1">The sequence shown here is derived from an EMBL/GenBank/DDBJ whole genome shotgun (WGS) entry which is preliminary data.</text>
</comment>
<evidence type="ECO:0008006" key="3">
    <source>
        <dbReference type="Google" id="ProtNLM"/>
    </source>
</evidence>
<dbReference type="VEuPathDB" id="FungiDB:H257_14512"/>
<dbReference type="InterPro" id="IPR032675">
    <property type="entry name" value="LRR_dom_sf"/>
</dbReference>
<name>A0A397DFZ1_APHAT</name>
<dbReference type="PROSITE" id="PS51450">
    <property type="entry name" value="LRR"/>
    <property type="match status" value="1"/>
</dbReference>